<dbReference type="FunFam" id="2.60.40.60:FF:000007">
    <property type="entry name" value="Protocadherin alpha 2"/>
    <property type="match status" value="1"/>
</dbReference>
<feature type="domain" description="Cadherin" evidence="12">
    <location>
        <begin position="1868"/>
        <end position="1964"/>
    </location>
</feature>
<evidence type="ECO:0000256" key="9">
    <source>
        <dbReference type="ARBA" id="ARBA00023136"/>
    </source>
</evidence>
<protein>
    <recommendedName>
        <fullName evidence="12">Cadherin domain-containing protein</fullName>
    </recommendedName>
</protein>
<dbReference type="SMART" id="SM00112">
    <property type="entry name" value="CA"/>
    <property type="match status" value="21"/>
</dbReference>
<evidence type="ECO:0000256" key="10">
    <source>
        <dbReference type="ARBA" id="ARBA00023180"/>
    </source>
</evidence>
<name>H2ZF79_CIOSA</name>
<sequence length="2299" mass="252001">DFNVLENATIGTEIGRLDTTEQNGYYITSEDSNPFMQYFDRGVVENQGIIKTIKKLDHETFSSFDIAVYDSVLNRYFEVRIDVTDINDHAPEFRVSQLNLTISEASQIGAKYNLGTAVDPDSDPFNVQGYTIISGNEDKAFRLNNRHINGQIYVDLIVNQTLNRELVSNYSFTVEAFDGDVPPKTGQLDVYIDISDVNDNPPVFDFSRYTVRLSENEPVGRDVITLNATDQDIGQNAMLTYRIDRSQSDPGFIFEIESNSGRIYLNKKLDFEQVVQHKLVVEARDEGSEPQVGSTVVIVEVTDVNDNEPQINVIFLDAGEAKVSEGAEPGDYIARVSVSDQDLGELSQVNVSLEGGNGRFGLQTENNIIYLVCVKLKLDRETESLYHITLNAVDFGSPPQSATTSFTITVEDINDNPPRFPSDLIEIELSQSAFPGTFVTQLQSTDADIGRNAEVTYRLDGSPQSLWLNINPHSGLITTARSLDSLTSPELQVTVWATDGGTPALASNATLVIRLSDAVNSPPRFQSSSYAVSVPEDAAVGHCFLKVHATDPDSSVISYSFVIGSLQDPPTNFQVNSSSGDVCVTSSLNRETTASYDLQIQATDQGGQWDRAPLVITIEDVNDNKPVFSPVSYVINVDRNADVGTPITKLTATDADDVTGSGYGRVTFVMTSGNDEALFALDTETGRISVAKPLTTNGVGSMYEIDVAAVDGGGLSSDVDASVVISIVDGSSTGGPVFTQARYFFQASEADPKETLLGTISATANDGRAVTYFIRHDPPHSTWFSVRPTGDVIVRSPMDREIFPSITFQVIASSGSPPIFGFAMVTVTISDVNDNPPHFISSSAGRLEPIIIPFSSLVGATLHSVVAIDNDEGRNGQVKYRLQSDFFSIDSNTGVILLTSALPHQATNYSVTIEAYDQGQSPHVTSVELIIRTIQPDPNCPVFPEDFRFSVAEDTALSKRYFSSIHASTTNSTAKIAYYLQSSSSAFIFSIFSNGSLYLIRGLDYETQDTYSFEVEKRESFDISRIISAQINLRDVNDHTPRFNSGSMIFGVEENTRIGEEVYRFRAVDPDSGLSGRLTYSLVSQTPASVFRINSDTGALFVDSGIDREAVDQYILVVTDRSPTSPRFSTASARVIVRDVNDNSPRFVGHHMTYVAEDEPIGYPAMRLAAEDADAGVNGRVMYAIESVTSDLGNSAEEMSYFHIDSNTGVITVAKQLDFERSKTHSINVSASDLATNQRTTHQMITIHLMDVNDVTPHFERTTYQAEVMEGQIAGTIVTKVTALDEDSGENGLLTYQLQASSESAAFVIDPNNEVISLAMELDRENKSSYRLTVFAQDSAFPSLYDWCFVLVTVVDVNDNAPQFSPLDGSIVPPLLSRLEIPEHIEGPQVVHTIAARDADIGENGQITYAISGEHNDISDFSINPSTGELSITRRLDRELTGLYQLQVTASDNIHTTSGQIEVTVLDWNDNDPQFVAASYNGQVAEGLSRGQYVLTVRATDADIGLNGEISYFLSNTTGLDGKFTVDTMTGVVTTTAPLDREEKGSYNFLVEAVDAAPYGPRSSTVPVSITGRIRGTYFLPNYNPVLRYTHVITRPAPALMTTMISYLFFIFAIFTVFGNESMNQTVFEIDRIHGNIRTREAIPSNFPNRSSLIILASDGGNPPMRASAVIEINLDGDNMVYQLNSGNENEAFAMSSEGVITVDKPSLLDYETEPNIRLIVSASVVGDGPYTAIHGYATVYIQLQDENDNSPRFTQDIYSISVWEEQQPGIFVMPVQATDADSENNGWVWYFISSGNLDESFELEPLTGFLKTKLKLDREVHEKYTLIVNAVDQSEIRRTGTSTVSVLVVDTNDHSPTLNVPAAPLLVSEGTAVGSLITTVTANDQDASPVITFSFPQEGNPGEHFSIDRNEGKIFLNKPLDFERSQNFTLTIQASDIGSDVTHNVTQNIHVVVTDVNDNPPVFLQQSYHTTFPELALPNTHVITVQAKDLDSHENGRVSYRLDNVLPNKPIFQINHDTGEITVNKSEPLNPQSSVFNLEVEAYDHGSPRRVQSASVRVQITDINNNPPMFNQQGYEASVIESASRDFSIINITATDADYSRDNNVIVYRILSGNTDKVFKIRTIDGPGTQVFGEICVAGELDRESVDRYSLTVAAIDQGTPSLSSNTTVLINVLDVNDNRPTFNQTSYHGRAEIPENAKANTTLLRLVADDNDGGAFGHVTYSLSRARSRSTDLTCTNDRDIMRVNSATGEVYATQDLDFEQCDRYFFYVVATDAGGSSDIIPVSIDVLPVDEFAPMF</sequence>
<dbReference type="Proteomes" id="UP000007875">
    <property type="component" value="Unassembled WGS sequence"/>
</dbReference>
<dbReference type="FunFam" id="2.60.40.60:FF:000104">
    <property type="entry name" value="cadherin-23 isoform X1"/>
    <property type="match status" value="1"/>
</dbReference>
<reference evidence="13" key="3">
    <citation type="submission" date="2025-09" db="UniProtKB">
        <authorList>
            <consortium name="Ensembl"/>
        </authorList>
    </citation>
    <scope>IDENTIFICATION</scope>
</reference>
<feature type="domain" description="Cadherin" evidence="12">
    <location>
        <begin position="2072"/>
        <end position="2184"/>
    </location>
</feature>
<dbReference type="PROSITE" id="PS50268">
    <property type="entry name" value="CADHERIN_2"/>
    <property type="match status" value="21"/>
</dbReference>
<evidence type="ECO:0000256" key="5">
    <source>
        <dbReference type="ARBA" id="ARBA00022737"/>
    </source>
</evidence>
<feature type="domain" description="Cadherin" evidence="12">
    <location>
        <begin position="1155"/>
        <end position="1259"/>
    </location>
</feature>
<dbReference type="CDD" id="cd11304">
    <property type="entry name" value="Cadherin_repeat"/>
    <property type="match status" value="21"/>
</dbReference>
<comment type="subcellular location">
    <subcellularLocation>
        <location evidence="1">Cell membrane</location>
        <topology evidence="1">Single-pass type I membrane protein</topology>
    </subcellularLocation>
</comment>
<feature type="domain" description="Cadherin" evidence="12">
    <location>
        <begin position="1674"/>
        <end position="1754"/>
    </location>
</feature>
<dbReference type="PRINTS" id="PR00205">
    <property type="entry name" value="CADHERIN"/>
</dbReference>
<feature type="domain" description="Cadherin" evidence="12">
    <location>
        <begin position="739"/>
        <end position="839"/>
    </location>
</feature>
<reference evidence="13" key="2">
    <citation type="submission" date="2025-08" db="UniProtKB">
        <authorList>
            <consortium name="Ensembl"/>
        </authorList>
    </citation>
    <scope>IDENTIFICATION</scope>
</reference>
<feature type="domain" description="Cadherin" evidence="12">
    <location>
        <begin position="205"/>
        <end position="311"/>
    </location>
</feature>
<feature type="domain" description="Cadherin" evidence="12">
    <location>
        <begin position="2187"/>
        <end position="2299"/>
    </location>
</feature>
<feature type="domain" description="Cadherin" evidence="12">
    <location>
        <begin position="1965"/>
        <end position="2071"/>
    </location>
</feature>
<keyword evidence="9" id="KW-0472">Membrane</keyword>
<dbReference type="FunFam" id="2.60.40.60:FF:000102">
    <property type="entry name" value="Dachsous cadherin-related 1b"/>
    <property type="match status" value="1"/>
</dbReference>
<dbReference type="FunFam" id="2.60.40.60:FF:000279">
    <property type="entry name" value="Protocadherin-16, putative"/>
    <property type="match status" value="4"/>
</dbReference>
<evidence type="ECO:0000256" key="6">
    <source>
        <dbReference type="ARBA" id="ARBA00022837"/>
    </source>
</evidence>
<dbReference type="GO" id="GO:0007156">
    <property type="term" value="P:homophilic cell adhesion via plasma membrane adhesion molecules"/>
    <property type="evidence" value="ECO:0007669"/>
    <property type="project" value="InterPro"/>
</dbReference>
<keyword evidence="10" id="KW-0325">Glycoprotein</keyword>
<keyword evidence="6 11" id="KW-0106">Calcium</keyword>
<dbReference type="PROSITE" id="PS00232">
    <property type="entry name" value="CADHERIN_1"/>
    <property type="match status" value="10"/>
</dbReference>
<dbReference type="InterPro" id="IPR015919">
    <property type="entry name" value="Cadherin-like_sf"/>
</dbReference>
<feature type="domain" description="Cadherin" evidence="12">
    <location>
        <begin position="859"/>
        <end position="943"/>
    </location>
</feature>
<keyword evidence="5" id="KW-0677">Repeat</keyword>
<dbReference type="PANTHER" id="PTHR24026:SF126">
    <property type="entry name" value="PROTOCADHERIN FAT 4"/>
    <property type="match status" value="1"/>
</dbReference>
<feature type="domain" description="Cadherin" evidence="12">
    <location>
        <begin position="629"/>
        <end position="738"/>
    </location>
</feature>
<evidence type="ECO:0000256" key="11">
    <source>
        <dbReference type="PROSITE-ProRule" id="PRU00043"/>
    </source>
</evidence>
<dbReference type="FunFam" id="2.60.40.60:FF:000033">
    <property type="entry name" value="FAT atypical cadherin 1"/>
    <property type="match status" value="1"/>
</dbReference>
<evidence type="ECO:0000256" key="3">
    <source>
        <dbReference type="ARBA" id="ARBA00022692"/>
    </source>
</evidence>
<dbReference type="GeneTree" id="ENSGT00940000166124"/>
<feature type="domain" description="Cadherin" evidence="12">
    <location>
        <begin position="315"/>
        <end position="420"/>
    </location>
</feature>
<keyword evidence="4" id="KW-0732">Signal</keyword>
<dbReference type="FunFam" id="2.60.40.60:FF:000081">
    <property type="entry name" value="protocadherin Fat 4"/>
    <property type="match status" value="1"/>
</dbReference>
<keyword evidence="14" id="KW-1185">Reference proteome</keyword>
<feature type="domain" description="Cadherin" evidence="12">
    <location>
        <begin position="1476"/>
        <end position="1571"/>
    </location>
</feature>
<dbReference type="InterPro" id="IPR020894">
    <property type="entry name" value="Cadherin_CS"/>
</dbReference>
<organism evidence="13 14">
    <name type="scientific">Ciona savignyi</name>
    <name type="common">Pacific transparent sea squirt</name>
    <dbReference type="NCBI Taxonomy" id="51511"/>
    <lineage>
        <taxon>Eukaryota</taxon>
        <taxon>Metazoa</taxon>
        <taxon>Chordata</taxon>
        <taxon>Tunicata</taxon>
        <taxon>Ascidiacea</taxon>
        <taxon>Phlebobranchia</taxon>
        <taxon>Cionidae</taxon>
        <taxon>Ciona</taxon>
    </lineage>
</organism>
<dbReference type="GO" id="GO:0005886">
    <property type="term" value="C:plasma membrane"/>
    <property type="evidence" value="ECO:0007669"/>
    <property type="project" value="UniProtKB-SubCell"/>
</dbReference>
<dbReference type="Pfam" id="PF00028">
    <property type="entry name" value="Cadherin"/>
    <property type="match status" value="17"/>
</dbReference>
<keyword evidence="8" id="KW-1133">Transmembrane helix</keyword>
<evidence type="ECO:0000313" key="13">
    <source>
        <dbReference type="Ensembl" id="ENSCSAVP00000016245.1"/>
    </source>
</evidence>
<dbReference type="Gene3D" id="2.60.40.60">
    <property type="entry name" value="Cadherins"/>
    <property type="match status" value="21"/>
</dbReference>
<evidence type="ECO:0000256" key="7">
    <source>
        <dbReference type="ARBA" id="ARBA00022889"/>
    </source>
</evidence>
<feature type="domain" description="Cadherin" evidence="12">
    <location>
        <begin position="1373"/>
        <end position="1475"/>
    </location>
</feature>
<accession>H2ZF79</accession>
<evidence type="ECO:0000256" key="8">
    <source>
        <dbReference type="ARBA" id="ARBA00022989"/>
    </source>
</evidence>
<dbReference type="GO" id="GO:0005509">
    <property type="term" value="F:calcium ion binding"/>
    <property type="evidence" value="ECO:0007669"/>
    <property type="project" value="UniProtKB-UniRule"/>
</dbReference>
<feature type="domain" description="Cadherin" evidence="12">
    <location>
        <begin position="526"/>
        <end position="628"/>
    </location>
</feature>
<evidence type="ECO:0000256" key="1">
    <source>
        <dbReference type="ARBA" id="ARBA00004251"/>
    </source>
</evidence>
<feature type="domain" description="Cadherin" evidence="12">
    <location>
        <begin position="1755"/>
        <end position="1859"/>
    </location>
</feature>
<keyword evidence="7" id="KW-0130">Cell adhesion</keyword>
<keyword evidence="2" id="KW-1003">Cell membrane</keyword>
<dbReference type="FunFam" id="2.60.40.60:FF:000020">
    <property type="entry name" value="Dachsous cadherin-related 1b"/>
    <property type="match status" value="5"/>
</dbReference>
<reference evidence="14" key="1">
    <citation type="submission" date="2003-08" db="EMBL/GenBank/DDBJ databases">
        <authorList>
            <person name="Birren B."/>
            <person name="Nusbaum C."/>
            <person name="Abebe A."/>
            <person name="Abouelleil A."/>
            <person name="Adekoya E."/>
            <person name="Ait-zahra M."/>
            <person name="Allen N."/>
            <person name="Allen T."/>
            <person name="An P."/>
            <person name="Anderson M."/>
            <person name="Anderson S."/>
            <person name="Arachchi H."/>
            <person name="Armbruster J."/>
            <person name="Bachantsang P."/>
            <person name="Baldwin J."/>
            <person name="Barry A."/>
            <person name="Bayul T."/>
            <person name="Blitshsteyn B."/>
            <person name="Bloom T."/>
            <person name="Blye J."/>
            <person name="Boguslavskiy L."/>
            <person name="Borowsky M."/>
            <person name="Boukhgalter B."/>
            <person name="Brunache A."/>
            <person name="Butler J."/>
            <person name="Calixte N."/>
            <person name="Calvo S."/>
            <person name="Camarata J."/>
            <person name="Campo K."/>
            <person name="Chang J."/>
            <person name="Cheshatsang Y."/>
            <person name="Citroen M."/>
            <person name="Collymore A."/>
            <person name="Considine T."/>
            <person name="Cook A."/>
            <person name="Cooke P."/>
            <person name="Corum B."/>
            <person name="Cuomo C."/>
            <person name="David R."/>
            <person name="Dawoe T."/>
            <person name="Degray S."/>
            <person name="Dodge S."/>
            <person name="Dooley K."/>
            <person name="Dorje P."/>
            <person name="Dorjee K."/>
            <person name="Dorris L."/>
            <person name="Duffey N."/>
            <person name="Dupes A."/>
            <person name="Elkins T."/>
            <person name="Engels R."/>
            <person name="Erickson J."/>
            <person name="Farina A."/>
            <person name="Faro S."/>
            <person name="Ferreira P."/>
            <person name="Fischer H."/>
            <person name="Fitzgerald M."/>
            <person name="Foley K."/>
            <person name="Gage D."/>
            <person name="Galagan J."/>
            <person name="Gearin G."/>
            <person name="Gnerre S."/>
            <person name="Gnirke A."/>
            <person name="Goyette A."/>
            <person name="Graham J."/>
            <person name="Grandbois E."/>
            <person name="Gyaltsen K."/>
            <person name="Hafez N."/>
            <person name="Hagopian D."/>
            <person name="Hagos B."/>
            <person name="Hall J."/>
            <person name="Hatcher B."/>
            <person name="Heller A."/>
            <person name="Higgins H."/>
            <person name="Honan T."/>
            <person name="Horn A."/>
            <person name="Houde N."/>
            <person name="Hughes L."/>
            <person name="Hulme W."/>
            <person name="Husby E."/>
            <person name="Iliev I."/>
            <person name="Jaffe D."/>
            <person name="Jones C."/>
            <person name="Kamal M."/>
            <person name="Kamat A."/>
            <person name="Kamvysselis M."/>
            <person name="Karlsson E."/>
            <person name="Kells C."/>
            <person name="Kieu A."/>
            <person name="Kisner P."/>
            <person name="Kodira C."/>
            <person name="Kulbokas E."/>
            <person name="Labutti K."/>
            <person name="Lama D."/>
            <person name="Landers T."/>
            <person name="Leger J."/>
            <person name="Levine S."/>
            <person name="Lewis D."/>
            <person name="Lewis T."/>
            <person name="Lindblad-toh K."/>
            <person name="Liu X."/>
            <person name="Lokyitsang T."/>
            <person name="Lokyitsang Y."/>
            <person name="Lucien O."/>
            <person name="Lui A."/>
            <person name="Ma L.J."/>
            <person name="Mabbitt R."/>
            <person name="Macdonald J."/>
            <person name="Maclean C."/>
            <person name="Major J."/>
            <person name="Manning J."/>
            <person name="Marabella R."/>
            <person name="Maru K."/>
            <person name="Matthews C."/>
            <person name="Mauceli E."/>
            <person name="Mccarthy M."/>
            <person name="Mcdonough S."/>
            <person name="Mcghee T."/>
            <person name="Meldrim J."/>
            <person name="Meneus L."/>
            <person name="Mesirov J."/>
            <person name="Mihalev A."/>
            <person name="Mihova T."/>
            <person name="Mikkelsen T."/>
            <person name="Mlenga V."/>
            <person name="Moru K."/>
            <person name="Mozes J."/>
            <person name="Mulrain L."/>
            <person name="Munson G."/>
            <person name="Naylor J."/>
            <person name="Newes C."/>
            <person name="Nguyen C."/>
            <person name="Nguyen N."/>
            <person name="Nguyen T."/>
            <person name="Nicol R."/>
            <person name="Nielsen C."/>
            <person name="Nizzari M."/>
            <person name="Norbu C."/>
            <person name="Norbu N."/>
            <person name="O'donnell P."/>
            <person name="Okoawo O."/>
            <person name="O'leary S."/>
            <person name="Omotosho B."/>
            <person name="O'neill K."/>
            <person name="Osman S."/>
            <person name="Parker S."/>
            <person name="Perrin D."/>
            <person name="Phunkhang P."/>
            <person name="Piqani B."/>
            <person name="Purcell S."/>
            <person name="Rachupka T."/>
            <person name="Ramasamy U."/>
            <person name="Rameau R."/>
            <person name="Ray V."/>
            <person name="Raymond C."/>
            <person name="Retta R."/>
            <person name="Richardson S."/>
            <person name="Rise C."/>
            <person name="Rodriguez J."/>
            <person name="Rogers J."/>
            <person name="Rogov P."/>
            <person name="Rutman M."/>
            <person name="Schupbach R."/>
            <person name="Seaman C."/>
            <person name="Settipalli S."/>
            <person name="Sharpe T."/>
            <person name="Sheridan J."/>
            <person name="Sherpa N."/>
            <person name="Shi J."/>
            <person name="Smirnov S."/>
            <person name="Smith C."/>
            <person name="Sougnez C."/>
            <person name="Spencer B."/>
            <person name="Stalker J."/>
            <person name="Stange-thomann N."/>
            <person name="Stavropoulos S."/>
            <person name="Stetson K."/>
            <person name="Stone C."/>
            <person name="Stone S."/>
            <person name="Stubbs M."/>
            <person name="Talamas J."/>
            <person name="Tchuinga P."/>
            <person name="Tenzing P."/>
            <person name="Tesfaye S."/>
            <person name="Theodore J."/>
            <person name="Thoulutsang Y."/>
            <person name="Topham K."/>
            <person name="Towey S."/>
            <person name="Tsamla T."/>
            <person name="Tsomo N."/>
            <person name="Vallee D."/>
            <person name="Vassiliev H."/>
            <person name="Venkataraman V."/>
            <person name="Vinson J."/>
            <person name="Vo A."/>
            <person name="Wade C."/>
            <person name="Wang S."/>
            <person name="Wangchuk T."/>
            <person name="Wangdi T."/>
            <person name="Whittaker C."/>
            <person name="Wilkinson J."/>
            <person name="Wu Y."/>
            <person name="Wyman D."/>
            <person name="Yadav S."/>
            <person name="Yang S."/>
            <person name="Yang X."/>
            <person name="Yeager S."/>
            <person name="Yee E."/>
            <person name="Young G."/>
            <person name="Zainoun J."/>
            <person name="Zembeck L."/>
            <person name="Zimmer A."/>
            <person name="Zody M."/>
            <person name="Lander E."/>
        </authorList>
    </citation>
    <scope>NUCLEOTIDE SEQUENCE [LARGE SCALE GENOMIC DNA]</scope>
</reference>
<evidence type="ECO:0000256" key="2">
    <source>
        <dbReference type="ARBA" id="ARBA00022475"/>
    </source>
</evidence>
<evidence type="ECO:0000313" key="14">
    <source>
        <dbReference type="Proteomes" id="UP000007875"/>
    </source>
</evidence>
<feature type="domain" description="Cadherin" evidence="12">
    <location>
        <begin position="94"/>
        <end position="204"/>
    </location>
</feature>
<dbReference type="GO" id="GO:0003007">
    <property type="term" value="P:heart morphogenesis"/>
    <property type="evidence" value="ECO:0007669"/>
    <property type="project" value="UniProtKB-ARBA"/>
</dbReference>
<evidence type="ECO:0000259" key="12">
    <source>
        <dbReference type="PROSITE" id="PS50268"/>
    </source>
</evidence>
<dbReference type="PANTHER" id="PTHR24026">
    <property type="entry name" value="FAT ATYPICAL CADHERIN-RELATED"/>
    <property type="match status" value="1"/>
</dbReference>
<evidence type="ECO:0000256" key="4">
    <source>
        <dbReference type="ARBA" id="ARBA00022729"/>
    </source>
</evidence>
<feature type="domain" description="Cadherin" evidence="12">
    <location>
        <begin position="4"/>
        <end position="93"/>
    </location>
</feature>
<feature type="domain" description="Cadherin" evidence="12">
    <location>
        <begin position="943"/>
        <end position="1043"/>
    </location>
</feature>
<dbReference type="HOGENOM" id="CLU_000265_1_0_1"/>
<feature type="domain" description="Cadherin" evidence="12">
    <location>
        <begin position="421"/>
        <end position="525"/>
    </location>
</feature>
<feature type="domain" description="Cadherin" evidence="12">
    <location>
        <begin position="1260"/>
        <end position="1364"/>
    </location>
</feature>
<keyword evidence="3" id="KW-0812">Transmembrane</keyword>
<feature type="domain" description="Cadherin" evidence="12">
    <location>
        <begin position="1044"/>
        <end position="1147"/>
    </location>
</feature>
<dbReference type="InterPro" id="IPR002126">
    <property type="entry name" value="Cadherin-like_dom"/>
</dbReference>
<dbReference type="SUPFAM" id="SSF49313">
    <property type="entry name" value="Cadherin-like"/>
    <property type="match status" value="20"/>
</dbReference>
<dbReference type="Ensembl" id="ENSCSAVT00000016426.1">
    <property type="protein sequence ID" value="ENSCSAVP00000016245.1"/>
    <property type="gene ID" value="ENSCSAVG00000009559.1"/>
</dbReference>
<proteinExistence type="predicted"/>
<dbReference type="GO" id="GO:0048729">
    <property type="term" value="P:tissue morphogenesis"/>
    <property type="evidence" value="ECO:0007669"/>
    <property type="project" value="UniProtKB-ARBA"/>
</dbReference>